<dbReference type="RefSeq" id="WP_110369849.1">
    <property type="nucleotide sequence ID" value="NZ_CP029287.2"/>
</dbReference>
<reference evidence="5" key="2">
    <citation type="submission" date="2020-03" db="EMBL/GenBank/DDBJ databases">
        <title>Complete Genome Sequences of Extremely Thermoacidophilic, Metal-Mobilizing Type-Strain Members of the Archaeal Family Sulfolobaceae: Acidianus brierleyi DSM-1651T, Acidianus sulfidivorans DSM-18786T, Metallosphaera hakonensis DSM-7519T, and Metallosphaera prunae DSM-10039T.</title>
        <authorList>
            <person name="Counts J.A."/>
            <person name="Kelly R.M."/>
        </authorList>
    </citation>
    <scope>NUCLEOTIDE SEQUENCE [LARGE SCALE GENOMIC DNA]</scope>
    <source>
        <strain evidence="5">HO1-1</strain>
    </source>
</reference>
<dbReference type="GO" id="GO:0003824">
    <property type="term" value="F:catalytic activity"/>
    <property type="evidence" value="ECO:0007669"/>
    <property type="project" value="InterPro"/>
</dbReference>
<dbReference type="CDD" id="cd10795">
    <property type="entry name" value="GH57N_MJA1_like"/>
    <property type="match status" value="1"/>
</dbReference>
<dbReference type="SUPFAM" id="SSF88713">
    <property type="entry name" value="Glycoside hydrolase/deacetylase"/>
    <property type="match status" value="1"/>
</dbReference>
<feature type="domain" description="Glycoside hydrolase family 57 N-terminal" evidence="3">
    <location>
        <begin position="7"/>
        <end position="288"/>
    </location>
</feature>
<evidence type="ECO:0000259" key="3">
    <source>
        <dbReference type="Pfam" id="PF03065"/>
    </source>
</evidence>
<dbReference type="Gene3D" id="3.20.110.20">
    <property type="match status" value="1"/>
</dbReference>
<evidence type="ECO:0000313" key="4">
    <source>
        <dbReference type="EMBL" id="AWS00728.1"/>
    </source>
</evidence>
<dbReference type="AlphaFoldDB" id="A0A2U9IXY2"/>
<name>A0A2U9IXY2_9CREN</name>
<dbReference type="Pfam" id="PF03065">
    <property type="entry name" value="Glyco_hydro_57"/>
    <property type="match status" value="1"/>
</dbReference>
<organism evidence="4 5">
    <name type="scientific">Metallosphaera hakonensis JCM 8857 = DSM 7519</name>
    <dbReference type="NCBI Taxonomy" id="1293036"/>
    <lineage>
        <taxon>Archaea</taxon>
        <taxon>Thermoproteota</taxon>
        <taxon>Thermoprotei</taxon>
        <taxon>Sulfolobales</taxon>
        <taxon>Sulfolobaceae</taxon>
        <taxon>Metallosphaera</taxon>
    </lineage>
</organism>
<dbReference type="InterPro" id="IPR011330">
    <property type="entry name" value="Glyco_hydro/deAcase_b/a-brl"/>
</dbReference>
<dbReference type="PANTHER" id="PTHR36306">
    <property type="entry name" value="ALPHA-AMYLASE-RELATED-RELATED"/>
    <property type="match status" value="1"/>
</dbReference>
<comment type="similarity">
    <text evidence="1">Belongs to the glycosyl hydrolase 57 family.</text>
</comment>
<protein>
    <submittedName>
        <fullName evidence="4">Alpha-amylase</fullName>
    </submittedName>
</protein>
<reference evidence="4 5" key="1">
    <citation type="submission" date="2018-05" db="EMBL/GenBank/DDBJ databases">
        <title>Complete Genome Sequences of Extremely Thermoacidophilic, Metal-Mobilizing Type-Strain Members of the Archaeal Family Sulfolobaceae: Acidianus brierleyi DSM-1651T, Acidianus sulfidivorans DSM-18786T, Metallosphaera hakonensis DSM-7519T, and Metallosphaera prunae DSM-10039T.</title>
        <authorList>
            <person name="Counts J.A."/>
            <person name="Kelly R.M."/>
        </authorList>
    </citation>
    <scope>NUCLEOTIDE SEQUENCE [LARGE SCALE GENOMIC DNA]</scope>
    <source>
        <strain evidence="4 5">HO1-1</strain>
    </source>
</reference>
<accession>A0A2U9IXY2</accession>
<dbReference type="KEGG" id="mhk:DFR87_11800"/>
<evidence type="ECO:0000256" key="2">
    <source>
        <dbReference type="ARBA" id="ARBA00023277"/>
    </source>
</evidence>
<dbReference type="STRING" id="1293036.GCA_001315825_02898"/>
<dbReference type="OrthoDB" id="64936at2157"/>
<dbReference type="GO" id="GO:0005975">
    <property type="term" value="P:carbohydrate metabolic process"/>
    <property type="evidence" value="ECO:0007669"/>
    <property type="project" value="InterPro"/>
</dbReference>
<proteinExistence type="inferred from homology"/>
<sequence length="444" mass="52450">MTSKLVMGFEVHQPFRIRKDAFWNPRFKGPIQEKYFDNELNKAIFERVKAKCYIPATSIILEEIEAGEEEGRDVKFFFSISGTLLEQAERWGRDLIELFQLLTSTRKVEFLAQTYYHSVSSLWEDRTEWREQVKLHRETVTSLLGQSPVTFENTELLTNPVILEEAEKMGFKGFMMEGKESVLKGRSPNFVFRRKNGSISILPRNYMLSDDLAFRFSNQAWDQYPLTAEKYASWIKASPGQLVTIFVDYETFGEHQWKESGILEFLRWLPRELHRAGVEMSLPREVEDSPYYDLEVNGISSWADIRKDHTSWLGNIMQWAYDEAVRRAEMPSKELEGEYLKTWRYFTISDNYYYLFTEGGGPGEVHSYFNAYNSPIDAFLNEFYAVNSFLQEELQALGVRNEPFFFYKDGKRVNVAWNEKQFREVLKRDESLRDNLKYLREWLS</sequence>
<dbReference type="InterPro" id="IPR052046">
    <property type="entry name" value="GH57_Enzymes"/>
</dbReference>
<keyword evidence="5" id="KW-1185">Reference proteome</keyword>
<keyword evidence="2" id="KW-0119">Carbohydrate metabolism</keyword>
<gene>
    <name evidence="4" type="ORF">DFR87_11800</name>
</gene>
<dbReference type="EMBL" id="CP029287">
    <property type="protein sequence ID" value="AWS00728.1"/>
    <property type="molecule type" value="Genomic_DNA"/>
</dbReference>
<dbReference type="Proteomes" id="UP000247586">
    <property type="component" value="Chromosome"/>
</dbReference>
<reference evidence="5" key="3">
    <citation type="submission" date="2020-03" db="EMBL/GenBank/DDBJ databases">
        <title>Sequencing and Assembly of Multiple Reported Metal-Biooxidizing Members of the Extremely Thermoacidophilic Archaeal Family Sulfolobaceae.</title>
        <authorList>
            <person name="Counts J.A."/>
            <person name="Kelly R.M."/>
        </authorList>
    </citation>
    <scope>NUCLEOTIDE SEQUENCE [LARGE SCALE GENOMIC DNA]</scope>
    <source>
        <strain evidence="5">HO1-1</strain>
    </source>
</reference>
<evidence type="ECO:0000313" key="5">
    <source>
        <dbReference type="Proteomes" id="UP000247586"/>
    </source>
</evidence>
<dbReference type="PANTHER" id="PTHR36306:SF1">
    <property type="entry name" value="ALPHA-AMYLASE-RELATED"/>
    <property type="match status" value="1"/>
</dbReference>
<dbReference type="InterPro" id="IPR004300">
    <property type="entry name" value="Glyco_hydro_57_N"/>
</dbReference>
<evidence type="ECO:0000256" key="1">
    <source>
        <dbReference type="ARBA" id="ARBA00006821"/>
    </source>
</evidence>
<dbReference type="GeneID" id="36836036"/>